<dbReference type="SUPFAM" id="SSF49503">
    <property type="entry name" value="Cupredoxins"/>
    <property type="match status" value="2"/>
</dbReference>
<dbReference type="Pfam" id="PF07731">
    <property type="entry name" value="Cu-oxidase_2"/>
    <property type="match status" value="1"/>
</dbReference>
<feature type="domain" description="Plastocyanin-like" evidence="2">
    <location>
        <begin position="518"/>
        <end position="653"/>
    </location>
</feature>
<accession>A0A7H8NGL9</accession>
<dbReference type="Proteomes" id="UP000509303">
    <property type="component" value="Chromosome"/>
</dbReference>
<gene>
    <name evidence="4" type="ORF">HUT08_33500</name>
</gene>
<dbReference type="EMBL" id="CP054929">
    <property type="protein sequence ID" value="QKW53649.1"/>
    <property type="molecule type" value="Genomic_DNA"/>
</dbReference>
<dbReference type="InterPro" id="IPR006311">
    <property type="entry name" value="TAT_signal"/>
</dbReference>
<dbReference type="AlphaFoldDB" id="A0A7H8NGL9"/>
<protein>
    <submittedName>
        <fullName evidence="4">Multicopper oxidase domain-containing protein</fullName>
    </submittedName>
</protein>
<dbReference type="PANTHER" id="PTHR48267:SF1">
    <property type="entry name" value="BILIRUBIN OXIDASE"/>
    <property type="match status" value="1"/>
</dbReference>
<evidence type="ECO:0000256" key="1">
    <source>
        <dbReference type="ARBA" id="ARBA00010609"/>
    </source>
</evidence>
<name>A0A7H8NGL9_9ACTN</name>
<sequence length="672" mass="72958">MSFTPKPRSGLGRRHFLAGAGAVGGLAIGVAAAVPGASAARAAGPRPDLMTAALGTPVRDLPHLPASHPAGATAARAARAAAALRTLRPFLDPLPIPRVLRPRETLTLPLERARVRLHRALPATHLWTYGGSHLGPTIEVRRGRRLRVAWENHLEGDFPVTAVRVPFAYDPEQPLMWDRPGREGGAPRKEVAALPPWAVVHLHGAVTGGGNDGWAENAVSPGHAQLAEYPNDQPAGHFWYHDHAMHITHLNVMTGLGAGTYLIRDEEEDALGLPAGEHEIPLVFYDRNLDADESGELTGDLLYKGIIVVTDPYELVRPFTGPFTLVNGVIWPHLDVEARWYRFRALNAANNRPYRLRVVDEDDKPIPAGAFLQIGGDAGLLPKPVPLGEGITLTPAERADLLVDFRALRGRRLRLINALPEPGARPDMMEFRVASRASHGGATAPAPGTTLSPSYRRRNEADVADATPRMVVVTPVYPKDPELWEMERVKAPDGPFPIDGVIQFEHPDGTVHTYKRVSNTFDDPVRFTVPSGSTERWSFLSLEKSEGSYPHPMHLHAVAFQALGRDRYDVSTFEFFELPGGGYGAGTTSPLKRKGGGTLTPGERGPKDVISLGPGEMVNVAAEFTGPAGRFMHHCHIYEHEDMMMMRPFVIMPPEVLAAAPPGHGAGPDHGR</sequence>
<dbReference type="RefSeq" id="WP_176165354.1">
    <property type="nucleotide sequence ID" value="NZ_CP054929.1"/>
</dbReference>
<dbReference type="CDD" id="cd13844">
    <property type="entry name" value="CuRO_1_BOD_CotA_like"/>
    <property type="match status" value="1"/>
</dbReference>
<dbReference type="InterPro" id="IPR045087">
    <property type="entry name" value="Cu-oxidase_fam"/>
</dbReference>
<comment type="similarity">
    <text evidence="1">Belongs to the multicopper oxidase family.</text>
</comment>
<dbReference type="GO" id="GO:0016491">
    <property type="term" value="F:oxidoreductase activity"/>
    <property type="evidence" value="ECO:0007669"/>
    <property type="project" value="InterPro"/>
</dbReference>
<dbReference type="InterPro" id="IPR011706">
    <property type="entry name" value="Cu-oxidase_C"/>
</dbReference>
<reference evidence="4 5" key="1">
    <citation type="submission" date="2020-06" db="EMBL/GenBank/DDBJ databases">
        <title>Genome mining for natural products.</title>
        <authorList>
            <person name="Zhang B."/>
            <person name="Shi J."/>
            <person name="Ge H."/>
        </authorList>
    </citation>
    <scope>NUCLEOTIDE SEQUENCE [LARGE SCALE GENOMIC DNA]</scope>
    <source>
        <strain evidence="4 5">NA00687</strain>
    </source>
</reference>
<evidence type="ECO:0000313" key="5">
    <source>
        <dbReference type="Proteomes" id="UP000509303"/>
    </source>
</evidence>
<evidence type="ECO:0000313" key="4">
    <source>
        <dbReference type="EMBL" id="QKW53649.1"/>
    </source>
</evidence>
<dbReference type="PROSITE" id="PS51318">
    <property type="entry name" value="TAT"/>
    <property type="match status" value="1"/>
</dbReference>
<keyword evidence="5" id="KW-1185">Reference proteome</keyword>
<dbReference type="Pfam" id="PF07732">
    <property type="entry name" value="Cu-oxidase_3"/>
    <property type="match status" value="1"/>
</dbReference>
<evidence type="ECO:0000259" key="3">
    <source>
        <dbReference type="Pfam" id="PF07732"/>
    </source>
</evidence>
<organism evidence="4 5">
    <name type="scientific">Streptomyces buecherae</name>
    <dbReference type="NCBI Taxonomy" id="2763006"/>
    <lineage>
        <taxon>Bacteria</taxon>
        <taxon>Bacillati</taxon>
        <taxon>Actinomycetota</taxon>
        <taxon>Actinomycetes</taxon>
        <taxon>Kitasatosporales</taxon>
        <taxon>Streptomycetaceae</taxon>
        <taxon>Streptomyces</taxon>
    </lineage>
</organism>
<proteinExistence type="inferred from homology"/>
<dbReference type="PANTHER" id="PTHR48267">
    <property type="entry name" value="CUPREDOXIN SUPERFAMILY PROTEIN"/>
    <property type="match status" value="1"/>
</dbReference>
<feature type="domain" description="Plastocyanin-like" evidence="3">
    <location>
        <begin position="199"/>
        <end position="267"/>
    </location>
</feature>
<evidence type="ECO:0000259" key="2">
    <source>
        <dbReference type="Pfam" id="PF07731"/>
    </source>
</evidence>
<dbReference type="Gene3D" id="2.60.40.420">
    <property type="entry name" value="Cupredoxins - blue copper proteins"/>
    <property type="match status" value="3"/>
</dbReference>
<dbReference type="InterPro" id="IPR011707">
    <property type="entry name" value="Cu-oxidase-like_N"/>
</dbReference>
<dbReference type="InterPro" id="IPR008972">
    <property type="entry name" value="Cupredoxin"/>
</dbReference>
<dbReference type="GO" id="GO:0005507">
    <property type="term" value="F:copper ion binding"/>
    <property type="evidence" value="ECO:0007669"/>
    <property type="project" value="InterPro"/>
</dbReference>